<reference evidence="2" key="1">
    <citation type="journal article" date="2019" name="Int. J. Syst. Evol. Microbiol.">
        <title>The Global Catalogue of Microorganisms (GCM) 10K type strain sequencing project: providing services to taxonomists for standard genome sequencing and annotation.</title>
        <authorList>
            <consortium name="The Broad Institute Genomics Platform"/>
            <consortium name="The Broad Institute Genome Sequencing Center for Infectious Disease"/>
            <person name="Wu L."/>
            <person name="Ma J."/>
        </authorList>
    </citation>
    <scope>NUCLEOTIDE SEQUENCE [LARGE SCALE GENOMIC DNA]</scope>
    <source>
        <strain evidence="2">JCM 4350</strain>
    </source>
</reference>
<proteinExistence type="predicted"/>
<gene>
    <name evidence="1" type="ORF">GCM10010253_43750</name>
</gene>
<evidence type="ECO:0000313" key="1">
    <source>
        <dbReference type="EMBL" id="GGS64020.1"/>
    </source>
</evidence>
<dbReference type="RefSeq" id="WP_199888916.1">
    <property type="nucleotide sequence ID" value="NZ_BMSZ01000012.1"/>
</dbReference>
<keyword evidence="2" id="KW-1185">Reference proteome</keyword>
<dbReference type="Proteomes" id="UP000659767">
    <property type="component" value="Unassembled WGS sequence"/>
</dbReference>
<evidence type="ECO:0000313" key="2">
    <source>
        <dbReference type="Proteomes" id="UP000659767"/>
    </source>
</evidence>
<name>A0ABQ2TDU9_STRBA</name>
<dbReference type="EMBL" id="BMSZ01000012">
    <property type="protein sequence ID" value="GGS64020.1"/>
    <property type="molecule type" value="Genomic_DNA"/>
</dbReference>
<accession>A0ABQ2TDU9</accession>
<protein>
    <submittedName>
        <fullName evidence="1">Uncharacterized protein</fullName>
    </submittedName>
</protein>
<sequence>MSTAHDEDHEHGVRTRLLMLRAEQSVIAAFRVRVYELGWSLRGPVGGVNDPVKMACGEGHTANAKPISVLAGGFILDSQVGPLPQAELEACFTCRRKREEAEGIAAFPKYASDFDLWVLGDEKTQYGGPAKTVRCLAGHVFTVPAVDPRLHWKPSPHRDLLDLKEQNPHEHPCSTCKLIRDVPKIASFKANADAQGTMILEPLTGRVSQRVAICCIVGHLSQIGINQGHDAEVMCRPCRTGRTAPPHDVFYVVSGTDAVTGVPTVKLGISSGAGHKRLEQHATVGLSQRHLVRTGLPHGVARTLEAVLLTHLAKEGWKRTRGDEYFPAEALPTVVAFAENWLGADQFETGAASEGTSPLGP</sequence>
<organism evidence="1 2">
    <name type="scientific">Streptomyces badius</name>
    <dbReference type="NCBI Taxonomy" id="1941"/>
    <lineage>
        <taxon>Bacteria</taxon>
        <taxon>Bacillati</taxon>
        <taxon>Actinomycetota</taxon>
        <taxon>Actinomycetes</taxon>
        <taxon>Kitasatosporales</taxon>
        <taxon>Streptomycetaceae</taxon>
        <taxon>Streptomyces</taxon>
    </lineage>
</organism>
<comment type="caution">
    <text evidence="1">The sequence shown here is derived from an EMBL/GenBank/DDBJ whole genome shotgun (WGS) entry which is preliminary data.</text>
</comment>